<keyword evidence="4 13" id="KW-0812">Transmembrane</keyword>
<evidence type="ECO:0000256" key="8">
    <source>
        <dbReference type="ARBA" id="ARBA00023315"/>
    </source>
</evidence>
<keyword evidence="6 13" id="KW-1133">Transmembrane helix</keyword>
<evidence type="ECO:0000256" key="4">
    <source>
        <dbReference type="ARBA" id="ARBA00022692"/>
    </source>
</evidence>
<evidence type="ECO:0000313" key="14">
    <source>
        <dbReference type="EMBL" id="MFD2519557.1"/>
    </source>
</evidence>
<dbReference type="Pfam" id="PF18927">
    <property type="entry name" value="CrtO"/>
    <property type="match status" value="1"/>
</dbReference>
<evidence type="ECO:0000256" key="13">
    <source>
        <dbReference type="SAM" id="Phobius"/>
    </source>
</evidence>
<protein>
    <recommendedName>
        <fullName evidence="11">Glycosyl-4,4'-diaponeurosporenoate acyltransferase</fullName>
    </recommendedName>
</protein>
<keyword evidence="5" id="KW-0732">Signal</keyword>
<comment type="pathway">
    <text evidence="9">Carotenoid biosynthesis; staphyloxanthin biosynthesis; staphyloxanthin from farnesyl diphosphate: step 5/5.</text>
</comment>
<evidence type="ECO:0000256" key="3">
    <source>
        <dbReference type="ARBA" id="ARBA00022679"/>
    </source>
</evidence>
<reference evidence="15" key="1">
    <citation type="journal article" date="2019" name="Int. J. Syst. Evol. Microbiol.">
        <title>The Global Catalogue of Microorganisms (GCM) 10K type strain sequencing project: providing services to taxonomists for standard genome sequencing and annotation.</title>
        <authorList>
            <consortium name="The Broad Institute Genomics Platform"/>
            <consortium name="The Broad Institute Genome Sequencing Center for Infectious Disease"/>
            <person name="Wu L."/>
            <person name="Ma J."/>
        </authorList>
    </citation>
    <scope>NUCLEOTIDE SEQUENCE [LARGE SCALE GENOMIC DNA]</scope>
    <source>
        <strain evidence="15">KCTC 52344</strain>
    </source>
</reference>
<organism evidence="14 15">
    <name type="scientific">Emticicia soli</name>
    <dbReference type="NCBI Taxonomy" id="2027878"/>
    <lineage>
        <taxon>Bacteria</taxon>
        <taxon>Pseudomonadati</taxon>
        <taxon>Bacteroidota</taxon>
        <taxon>Cytophagia</taxon>
        <taxon>Cytophagales</taxon>
        <taxon>Leadbetterellaceae</taxon>
        <taxon>Emticicia</taxon>
    </lineage>
</organism>
<comment type="subcellular location">
    <subcellularLocation>
        <location evidence="1">Cell membrane</location>
        <topology evidence="1">Single-pass membrane protein</topology>
    </subcellularLocation>
</comment>
<comment type="similarity">
    <text evidence="10">Belongs to the acyltransferase CrtO family.</text>
</comment>
<comment type="caution">
    <text evidence="14">The sequence shown here is derived from an EMBL/GenBank/DDBJ whole genome shotgun (WGS) entry which is preliminary data.</text>
</comment>
<evidence type="ECO:0000256" key="11">
    <source>
        <dbReference type="ARBA" id="ARBA00023667"/>
    </source>
</evidence>
<sequence length="183" mass="21927">MNSESKRIQQTAVLYNQLINFFWSMLAFIPVVYFCYQYLPLKLLYIFIGISCMVILLPTAWLNKIQLSKSTRLYQQIGIRFVKKYTQDGDLVNRLIKKQHSQYKYVEGMQSFKKLISKSYMNERFHYLAFVFFVCSMVYAFILGLIGWGFFLLVANIIYNVYPIFLQQYNRIRINYLIKRQSS</sequence>
<evidence type="ECO:0000256" key="12">
    <source>
        <dbReference type="ARBA" id="ARBA00025324"/>
    </source>
</evidence>
<keyword evidence="2" id="KW-1003">Cell membrane</keyword>
<keyword evidence="7 13" id="KW-0472">Membrane</keyword>
<evidence type="ECO:0000256" key="1">
    <source>
        <dbReference type="ARBA" id="ARBA00004162"/>
    </source>
</evidence>
<evidence type="ECO:0000256" key="9">
    <source>
        <dbReference type="ARBA" id="ARBA00023588"/>
    </source>
</evidence>
<feature type="transmembrane region" description="Helical" evidence="13">
    <location>
        <begin position="21"/>
        <end position="39"/>
    </location>
</feature>
<feature type="transmembrane region" description="Helical" evidence="13">
    <location>
        <begin position="148"/>
        <end position="166"/>
    </location>
</feature>
<dbReference type="EMBL" id="JBHULC010000003">
    <property type="protein sequence ID" value="MFD2519557.1"/>
    <property type="molecule type" value="Genomic_DNA"/>
</dbReference>
<dbReference type="InterPro" id="IPR044021">
    <property type="entry name" value="CrtO"/>
</dbReference>
<feature type="transmembrane region" description="Helical" evidence="13">
    <location>
        <begin position="45"/>
        <end position="62"/>
    </location>
</feature>
<evidence type="ECO:0000256" key="7">
    <source>
        <dbReference type="ARBA" id="ARBA00023136"/>
    </source>
</evidence>
<dbReference type="RefSeq" id="WP_340236679.1">
    <property type="nucleotide sequence ID" value="NZ_JBBEWC010000006.1"/>
</dbReference>
<evidence type="ECO:0000256" key="10">
    <source>
        <dbReference type="ARBA" id="ARBA00023603"/>
    </source>
</evidence>
<comment type="function">
    <text evidence="12">Catalyzes the acylation of glycosyl-4,4'-diaponeurosporenoate, i.e. the esterification of glucose at the C6'' position with the carboxyl group of the C(15) fatty acid 12-methyltetradecanoic acid, to yield staphyloxanthin. This is the last step in the biosynthesis of this orange pigment, present in most staphylococci strains.</text>
</comment>
<gene>
    <name evidence="14" type="ORF">ACFSR2_01595</name>
</gene>
<dbReference type="Proteomes" id="UP001597510">
    <property type="component" value="Unassembled WGS sequence"/>
</dbReference>
<evidence type="ECO:0000313" key="15">
    <source>
        <dbReference type="Proteomes" id="UP001597510"/>
    </source>
</evidence>
<evidence type="ECO:0000256" key="5">
    <source>
        <dbReference type="ARBA" id="ARBA00022729"/>
    </source>
</evidence>
<evidence type="ECO:0000256" key="2">
    <source>
        <dbReference type="ARBA" id="ARBA00022475"/>
    </source>
</evidence>
<feature type="transmembrane region" description="Helical" evidence="13">
    <location>
        <begin position="125"/>
        <end position="142"/>
    </location>
</feature>
<evidence type="ECO:0000256" key="6">
    <source>
        <dbReference type="ARBA" id="ARBA00022989"/>
    </source>
</evidence>
<proteinExistence type="inferred from homology"/>
<keyword evidence="3" id="KW-0808">Transferase</keyword>
<accession>A0ABW5J2I3</accession>
<keyword evidence="15" id="KW-1185">Reference proteome</keyword>
<keyword evidence="8" id="KW-0012">Acyltransferase</keyword>
<name>A0ABW5J2I3_9BACT</name>